<protein>
    <recommendedName>
        <fullName evidence="12">Replication restart protein PriA</fullName>
    </recommendedName>
    <alternativeName>
        <fullName evidence="12">ATP-dependent DNA helicase PriA</fullName>
        <ecNumber evidence="12">5.6.2.4</ecNumber>
    </alternativeName>
    <alternativeName>
        <fullName evidence="12">DNA 3'-5' helicase PriA</fullName>
    </alternativeName>
</protein>
<dbReference type="NCBIfam" id="TIGR00595">
    <property type="entry name" value="priA"/>
    <property type="match status" value="1"/>
</dbReference>
<keyword evidence="16" id="KW-1185">Reference proteome</keyword>
<comment type="cofactor">
    <cofactor evidence="12">
        <name>Zn(2+)</name>
        <dbReference type="ChEBI" id="CHEBI:29105"/>
    </cofactor>
    <text evidence="12">Binds 2 zinc ions per subunit.</text>
</comment>
<feature type="binding site" evidence="12">
    <location>
        <position position="437"/>
    </location>
    <ligand>
        <name>Zn(2+)</name>
        <dbReference type="ChEBI" id="CHEBI:29105"/>
        <label>1</label>
    </ligand>
</feature>
<evidence type="ECO:0000256" key="4">
    <source>
        <dbReference type="ARBA" id="ARBA00022741"/>
    </source>
</evidence>
<dbReference type="GO" id="GO:1990077">
    <property type="term" value="C:primosome complex"/>
    <property type="evidence" value="ECO:0007669"/>
    <property type="project" value="UniProtKB-UniRule"/>
</dbReference>
<sequence length="730" mass="81944">MQKNILQIALDVPLDRLFDYLDGGVDVQIGQRVVVPFGTRKVVGVVVGISETSEFAIEKLKSIVQVFDGEPPIDADTFVLLRFCADYYQYPFGQALLASLPTRLRQIEPAVSRKQFLYKLTPEGLQASIDEIPSRQVVQRKIFLALQQGSLTEATLKDISASWRPAIESFRDKGWIQAEQVLAGFKSSNQAVPPPVLNEEQTFAVNQVIESTNTFKPFLLHGITGSGKTEVYMQILQQILTDPDSQALVLVPEINLTPQLEARFRNRLPHFPLVSLHSNLSESERLQNWRLAQSGQARIIIGTRLAVFTPIPNLKVVLVDEEHDGSYKQQDSMRYHARDVAMVRAQRNQVPIVMGSATPALESWQNAQTGKYTLLSLNSRAVAQSALPNIRCLDTTKLESENGLTPVLVNAMRERLDRGEQSLLFINRRGYSPVLLCSACHWIAPCMRCSSRLVVHLKQGRLRCHHCGHEQKMVRQCPSCGNADLHPTGHGTQRLEETLKQLFPSARIQRVDRDSTSRKEALNDILNAVHANEIDILIGTQMLAKGHDFPNLTLVGVIDTDSALFSPDFRAAERLFAQLMQVSGRAGRAEKVGEVLIQTAFPSHHLFNALRSQDYPAYAQTLLQEREMAQFPPFCYLALLRAESSNYRDVEAFLNFAFELARSLSQQVLTYDPMRAQMEKLKGMERGQILMQATQRGALQKLLASLTPQLRASKLAAKVRWSVDVDPMEF</sequence>
<dbReference type="SMART" id="SM00490">
    <property type="entry name" value="HELICc"/>
    <property type="match status" value="1"/>
</dbReference>
<dbReference type="GO" id="GO:0005524">
    <property type="term" value="F:ATP binding"/>
    <property type="evidence" value="ECO:0007669"/>
    <property type="project" value="UniProtKB-UniRule"/>
</dbReference>
<evidence type="ECO:0000259" key="13">
    <source>
        <dbReference type="PROSITE" id="PS51192"/>
    </source>
</evidence>
<dbReference type="InterPro" id="IPR041222">
    <property type="entry name" value="PriA_3primeBD"/>
</dbReference>
<keyword evidence="2 12" id="KW-0235">DNA replication</keyword>
<comment type="function">
    <text evidence="12">Initiates the restart of stalled replication forks, which reloads the replicative helicase on sites other than the origin of replication. Recognizes and binds to abandoned replication forks and remodels them to uncover a helicase loading site. Promotes assembly of the primosome at these replication forks.</text>
</comment>
<keyword evidence="6 12" id="KW-0347">Helicase</keyword>
<dbReference type="EMBL" id="LN794158">
    <property type="protein sequence ID" value="CEN56791.1"/>
    <property type="molecule type" value="Genomic_DNA"/>
</dbReference>
<dbReference type="PROSITE" id="PS51194">
    <property type="entry name" value="HELICASE_CTER"/>
    <property type="match status" value="1"/>
</dbReference>
<keyword evidence="8 12" id="KW-0067">ATP-binding</keyword>
<keyword evidence="3 12" id="KW-0479">Metal-binding</keyword>
<keyword evidence="9 12" id="KW-0238">DNA-binding</keyword>
<evidence type="ECO:0000256" key="3">
    <source>
        <dbReference type="ARBA" id="ARBA00022723"/>
    </source>
</evidence>
<comment type="subunit">
    <text evidence="12">Component of the replication restart primosome.</text>
</comment>
<dbReference type="SUPFAM" id="SSF52540">
    <property type="entry name" value="P-loop containing nucleoside triphosphate hydrolases"/>
    <property type="match status" value="2"/>
</dbReference>
<evidence type="ECO:0000313" key="16">
    <source>
        <dbReference type="Proteomes" id="UP000056322"/>
    </source>
</evidence>
<dbReference type="InterPro" id="IPR041236">
    <property type="entry name" value="PriA_C"/>
</dbReference>
<dbReference type="CDD" id="cd17929">
    <property type="entry name" value="DEXHc_priA"/>
    <property type="match status" value="1"/>
</dbReference>
<evidence type="ECO:0000256" key="2">
    <source>
        <dbReference type="ARBA" id="ARBA00022705"/>
    </source>
</evidence>
<feature type="binding site" evidence="12">
    <location>
        <position position="446"/>
    </location>
    <ligand>
        <name>Zn(2+)</name>
        <dbReference type="ChEBI" id="CHEBI:29105"/>
        <label>2</label>
    </ligand>
</feature>
<evidence type="ECO:0000256" key="12">
    <source>
        <dbReference type="HAMAP-Rule" id="MF_00983"/>
    </source>
</evidence>
<dbReference type="Pfam" id="PF17764">
    <property type="entry name" value="PriA_3primeBD"/>
    <property type="match status" value="1"/>
</dbReference>
<dbReference type="InterPro" id="IPR027417">
    <property type="entry name" value="P-loop_NTPase"/>
</dbReference>
<keyword evidence="5 12" id="KW-0378">Hydrolase</keyword>
<feature type="binding site" evidence="12">
    <location>
        <position position="440"/>
    </location>
    <ligand>
        <name>Zn(2+)</name>
        <dbReference type="ChEBI" id="CHEBI:29105"/>
        <label>1</label>
    </ligand>
</feature>
<proteinExistence type="inferred from homology"/>
<dbReference type="FunFam" id="3.40.50.300:FF:000489">
    <property type="entry name" value="Primosome assembly protein PriA"/>
    <property type="match status" value="1"/>
</dbReference>
<comment type="similarity">
    <text evidence="12">Belongs to the helicase family. PriA subfamily.</text>
</comment>
<dbReference type="EC" id="5.6.2.4" evidence="12"/>
<dbReference type="STRING" id="1581680.BN1209_1754"/>
<dbReference type="Gene3D" id="3.40.50.300">
    <property type="entry name" value="P-loop containing nucleotide triphosphate hydrolases"/>
    <property type="match status" value="2"/>
</dbReference>
<dbReference type="GO" id="GO:0006302">
    <property type="term" value="P:double-strand break repair"/>
    <property type="evidence" value="ECO:0007669"/>
    <property type="project" value="InterPro"/>
</dbReference>
<feature type="binding site" evidence="12">
    <location>
        <position position="467"/>
    </location>
    <ligand>
        <name>Zn(2+)</name>
        <dbReference type="ChEBI" id="CHEBI:29105"/>
        <label>2</label>
    </ligand>
</feature>
<evidence type="ECO:0000256" key="8">
    <source>
        <dbReference type="ARBA" id="ARBA00022840"/>
    </source>
</evidence>
<evidence type="ECO:0000256" key="1">
    <source>
        <dbReference type="ARBA" id="ARBA00022515"/>
    </source>
</evidence>
<feature type="binding site" evidence="12">
    <location>
        <position position="480"/>
    </location>
    <ligand>
        <name>Zn(2+)</name>
        <dbReference type="ChEBI" id="CHEBI:29105"/>
        <label>1</label>
    </ligand>
</feature>
<name>A0A0B7IX49_9PROT</name>
<reference evidence="16" key="1">
    <citation type="submission" date="2014-12" db="EMBL/GenBank/DDBJ databases">
        <authorList>
            <person name="Salcher M.M."/>
        </authorList>
    </citation>
    <scope>NUCLEOTIDE SEQUENCE [LARGE SCALE GENOMIC DNA]</scope>
    <source>
        <strain evidence="16">MMS-10A-171</strain>
    </source>
</reference>
<dbReference type="Proteomes" id="UP000056322">
    <property type="component" value="Chromosome 1"/>
</dbReference>
<dbReference type="InterPro" id="IPR001650">
    <property type="entry name" value="Helicase_C-like"/>
</dbReference>
<dbReference type="SMART" id="SM00487">
    <property type="entry name" value="DEXDc"/>
    <property type="match status" value="1"/>
</dbReference>
<feature type="binding site" evidence="12">
    <location>
        <position position="477"/>
    </location>
    <ligand>
        <name>Zn(2+)</name>
        <dbReference type="ChEBI" id="CHEBI:29105"/>
        <label>1</label>
    </ligand>
</feature>
<evidence type="ECO:0000256" key="7">
    <source>
        <dbReference type="ARBA" id="ARBA00022833"/>
    </source>
</evidence>
<dbReference type="Pfam" id="PF00271">
    <property type="entry name" value="Helicase_C"/>
    <property type="match status" value="1"/>
</dbReference>
<dbReference type="InterPro" id="IPR014001">
    <property type="entry name" value="Helicase_ATP-bd"/>
</dbReference>
<feature type="binding site" evidence="12">
    <location>
        <position position="449"/>
    </location>
    <ligand>
        <name>Zn(2+)</name>
        <dbReference type="ChEBI" id="CHEBI:29105"/>
        <label>2</label>
    </ligand>
</feature>
<dbReference type="PROSITE" id="PS51192">
    <property type="entry name" value="HELICASE_ATP_BIND_1"/>
    <property type="match status" value="1"/>
</dbReference>
<dbReference type="PANTHER" id="PTHR30580:SF0">
    <property type="entry name" value="PRIMOSOMAL PROTEIN N"/>
    <property type="match status" value="1"/>
</dbReference>
<evidence type="ECO:0000256" key="6">
    <source>
        <dbReference type="ARBA" id="ARBA00022806"/>
    </source>
</evidence>
<evidence type="ECO:0000256" key="9">
    <source>
        <dbReference type="ARBA" id="ARBA00023125"/>
    </source>
</evidence>
<dbReference type="RefSeq" id="WP_045752098.1">
    <property type="nucleotide sequence ID" value="NZ_LN794158.1"/>
</dbReference>
<dbReference type="GO" id="GO:0008270">
    <property type="term" value="F:zinc ion binding"/>
    <property type="evidence" value="ECO:0007669"/>
    <property type="project" value="UniProtKB-UniRule"/>
</dbReference>
<dbReference type="GO" id="GO:0006310">
    <property type="term" value="P:DNA recombination"/>
    <property type="evidence" value="ECO:0007669"/>
    <property type="project" value="InterPro"/>
</dbReference>
<feature type="domain" description="Helicase C-terminal" evidence="14">
    <location>
        <begin position="456"/>
        <end position="629"/>
    </location>
</feature>
<dbReference type="AlphaFoldDB" id="A0A0B7IX49"/>
<gene>
    <name evidence="12 15" type="primary">priA</name>
    <name evidence="15" type="ORF">BN1209_1754</name>
</gene>
<dbReference type="GO" id="GO:0006270">
    <property type="term" value="P:DNA replication initiation"/>
    <property type="evidence" value="ECO:0007669"/>
    <property type="project" value="TreeGrafter"/>
</dbReference>
<dbReference type="InterPro" id="IPR040498">
    <property type="entry name" value="PriA_CRR"/>
</dbReference>
<keyword evidence="1 12" id="KW-0639">Primosome</keyword>
<dbReference type="OrthoDB" id="9759544at2"/>
<dbReference type="PANTHER" id="PTHR30580">
    <property type="entry name" value="PRIMOSOMAL PROTEIN N"/>
    <property type="match status" value="1"/>
</dbReference>
<evidence type="ECO:0000313" key="15">
    <source>
        <dbReference type="EMBL" id="CEN56791.1"/>
    </source>
</evidence>
<dbReference type="KEGG" id="mbac:BN1209_1754"/>
<dbReference type="NCBIfam" id="NF004067">
    <property type="entry name" value="PRK05580.1-4"/>
    <property type="match status" value="1"/>
</dbReference>
<evidence type="ECO:0000256" key="10">
    <source>
        <dbReference type="ARBA" id="ARBA00023235"/>
    </source>
</evidence>
<dbReference type="HAMAP" id="MF_00983">
    <property type="entry name" value="PriA"/>
    <property type="match status" value="1"/>
</dbReference>
<dbReference type="Gene3D" id="3.40.1440.60">
    <property type="entry name" value="PriA, 3(prime) DNA-binding domain"/>
    <property type="match status" value="1"/>
</dbReference>
<dbReference type="GO" id="GO:0016887">
    <property type="term" value="F:ATP hydrolysis activity"/>
    <property type="evidence" value="ECO:0007669"/>
    <property type="project" value="RHEA"/>
</dbReference>
<dbReference type="FunFam" id="3.40.1440.60:FF:000001">
    <property type="entry name" value="Primosomal protein N"/>
    <property type="match status" value="1"/>
</dbReference>
<keyword evidence="7 12" id="KW-0862">Zinc</keyword>
<accession>A0A0B7IX49</accession>
<keyword evidence="10 12" id="KW-0413">Isomerase</keyword>
<dbReference type="CDD" id="cd18804">
    <property type="entry name" value="SF2_C_priA"/>
    <property type="match status" value="1"/>
</dbReference>
<dbReference type="InterPro" id="IPR005259">
    <property type="entry name" value="PriA"/>
</dbReference>
<comment type="catalytic activity">
    <reaction evidence="11 12">
        <text>ATP + H2O = ADP + phosphate + H(+)</text>
        <dbReference type="Rhea" id="RHEA:13065"/>
        <dbReference type="ChEBI" id="CHEBI:15377"/>
        <dbReference type="ChEBI" id="CHEBI:15378"/>
        <dbReference type="ChEBI" id="CHEBI:30616"/>
        <dbReference type="ChEBI" id="CHEBI:43474"/>
        <dbReference type="ChEBI" id="CHEBI:456216"/>
        <dbReference type="EC" id="5.6.2.4"/>
    </reaction>
</comment>
<dbReference type="InterPro" id="IPR042115">
    <property type="entry name" value="PriA_3primeBD_sf"/>
</dbReference>
<feature type="binding site" evidence="12">
    <location>
        <position position="464"/>
    </location>
    <ligand>
        <name>Zn(2+)</name>
        <dbReference type="ChEBI" id="CHEBI:29105"/>
        <label>2</label>
    </ligand>
</feature>
<dbReference type="GO" id="GO:0006269">
    <property type="term" value="P:DNA replication, synthesis of primer"/>
    <property type="evidence" value="ECO:0007669"/>
    <property type="project" value="UniProtKB-KW"/>
</dbReference>
<keyword evidence="4 12" id="KW-0547">Nucleotide-binding</keyword>
<feature type="domain" description="Helicase ATP-binding" evidence="13">
    <location>
        <begin position="209"/>
        <end position="377"/>
    </location>
</feature>
<dbReference type="Pfam" id="PF18319">
    <property type="entry name" value="Zn_ribbon_PriA"/>
    <property type="match status" value="1"/>
</dbReference>
<evidence type="ECO:0000259" key="14">
    <source>
        <dbReference type="PROSITE" id="PS51194"/>
    </source>
</evidence>
<evidence type="ECO:0000256" key="5">
    <source>
        <dbReference type="ARBA" id="ARBA00022801"/>
    </source>
</evidence>
<organism evidence="15 16">
    <name type="scientific">Candidatus Methylopumilus turicensis</name>
    <dbReference type="NCBI Taxonomy" id="1581680"/>
    <lineage>
        <taxon>Bacteria</taxon>
        <taxon>Pseudomonadati</taxon>
        <taxon>Pseudomonadota</taxon>
        <taxon>Betaproteobacteria</taxon>
        <taxon>Nitrosomonadales</taxon>
        <taxon>Methylophilaceae</taxon>
        <taxon>Candidatus Methylopumilus</taxon>
    </lineage>
</organism>
<dbReference type="GO" id="GO:0003677">
    <property type="term" value="F:DNA binding"/>
    <property type="evidence" value="ECO:0007669"/>
    <property type="project" value="UniProtKB-UniRule"/>
</dbReference>
<comment type="catalytic activity">
    <reaction evidence="12">
        <text>Couples ATP hydrolysis with the unwinding of duplex DNA by translocating in the 3'-5' direction.</text>
        <dbReference type="EC" id="5.6.2.4"/>
    </reaction>
</comment>
<evidence type="ECO:0000256" key="11">
    <source>
        <dbReference type="ARBA" id="ARBA00048988"/>
    </source>
</evidence>
<dbReference type="InterPro" id="IPR011545">
    <property type="entry name" value="DEAD/DEAH_box_helicase_dom"/>
</dbReference>
<dbReference type="Pfam" id="PF00270">
    <property type="entry name" value="DEAD"/>
    <property type="match status" value="1"/>
</dbReference>
<dbReference type="HOGENOM" id="CLU_013353_3_1_4"/>
<dbReference type="Pfam" id="PF18074">
    <property type="entry name" value="PriA_C"/>
    <property type="match status" value="1"/>
</dbReference>
<dbReference type="GO" id="GO:0043138">
    <property type="term" value="F:3'-5' DNA helicase activity"/>
    <property type="evidence" value="ECO:0007669"/>
    <property type="project" value="UniProtKB-EC"/>
</dbReference>